<proteinExistence type="predicted"/>
<dbReference type="InterPro" id="IPR008979">
    <property type="entry name" value="Galactose-bd-like_sf"/>
</dbReference>
<dbReference type="Pfam" id="PF18962">
    <property type="entry name" value="Por_Secre_tail"/>
    <property type="match status" value="1"/>
</dbReference>
<name>A0ABY0L9C1_9FLAO</name>
<dbReference type="InterPro" id="IPR026444">
    <property type="entry name" value="Secre_tail"/>
</dbReference>
<dbReference type="Gene3D" id="3.80.10.10">
    <property type="entry name" value="Ribonuclease Inhibitor"/>
    <property type="match status" value="4"/>
</dbReference>
<dbReference type="EMBL" id="FMVC01000001">
    <property type="protein sequence ID" value="SCX90513.1"/>
    <property type="molecule type" value="Genomic_DNA"/>
</dbReference>
<dbReference type="NCBIfam" id="TIGR04183">
    <property type="entry name" value="Por_Secre_tail"/>
    <property type="match status" value="1"/>
</dbReference>
<gene>
    <name evidence="6" type="ORF">SAMN02927916_0729</name>
</gene>
<dbReference type="InterPro" id="IPR032675">
    <property type="entry name" value="LRR_dom_sf"/>
</dbReference>
<evidence type="ECO:0000259" key="5">
    <source>
        <dbReference type="Pfam" id="PF18962"/>
    </source>
</evidence>
<keyword evidence="2 4" id="KW-0732">Signal</keyword>
<organism evidence="6 7">
    <name type="scientific">Flavobacterium anhuiense</name>
    <dbReference type="NCBI Taxonomy" id="459526"/>
    <lineage>
        <taxon>Bacteria</taxon>
        <taxon>Pseudomonadati</taxon>
        <taxon>Bacteroidota</taxon>
        <taxon>Flavobacteriia</taxon>
        <taxon>Flavobacteriales</taxon>
        <taxon>Flavobacteriaceae</taxon>
        <taxon>Flavobacterium</taxon>
    </lineage>
</organism>
<dbReference type="PROSITE" id="PS51450">
    <property type="entry name" value="LRR"/>
    <property type="match status" value="1"/>
</dbReference>
<comment type="caution">
    <text evidence="6">The sequence shown here is derived from an EMBL/GenBank/DDBJ whole genome shotgun (WGS) entry which is preliminary data.</text>
</comment>
<evidence type="ECO:0000313" key="6">
    <source>
        <dbReference type="EMBL" id="SCX90513.1"/>
    </source>
</evidence>
<keyword evidence="1" id="KW-0433">Leucine-rich repeat</keyword>
<evidence type="ECO:0000313" key="7">
    <source>
        <dbReference type="Proteomes" id="UP000199307"/>
    </source>
</evidence>
<dbReference type="InterPro" id="IPR001611">
    <property type="entry name" value="Leu-rich_rpt"/>
</dbReference>
<dbReference type="Proteomes" id="UP000199307">
    <property type="component" value="Unassembled WGS sequence"/>
</dbReference>
<keyword evidence="7" id="KW-1185">Reference proteome</keyword>
<dbReference type="SUPFAM" id="SSF52058">
    <property type="entry name" value="L domain-like"/>
    <property type="match status" value="3"/>
</dbReference>
<evidence type="ECO:0000256" key="3">
    <source>
        <dbReference type="ARBA" id="ARBA00022737"/>
    </source>
</evidence>
<reference evidence="6 7" key="1">
    <citation type="submission" date="2016-10" db="EMBL/GenBank/DDBJ databases">
        <authorList>
            <person name="Varghese N."/>
            <person name="Submissions S."/>
        </authorList>
    </citation>
    <scope>NUCLEOTIDE SEQUENCE [LARGE SCALE GENOMIC DNA]</scope>
    <source>
        <strain evidence="6 7">CGMCC 1.6859</strain>
    </source>
</reference>
<feature type="chain" id="PRO_5046720613" evidence="4">
    <location>
        <begin position="21"/>
        <end position="1097"/>
    </location>
</feature>
<protein>
    <submittedName>
        <fullName evidence="6">Por secretion system C-terminal sorting domain-containing protein</fullName>
    </submittedName>
</protein>
<dbReference type="RefSeq" id="WP_091128847.1">
    <property type="nucleotide sequence ID" value="NZ_FMVC01000001.1"/>
</dbReference>
<feature type="signal peptide" evidence="4">
    <location>
        <begin position="1"/>
        <end position="20"/>
    </location>
</feature>
<dbReference type="SMART" id="SM00365">
    <property type="entry name" value="LRR_SD22"/>
    <property type="match status" value="7"/>
</dbReference>
<evidence type="ECO:0000256" key="1">
    <source>
        <dbReference type="ARBA" id="ARBA00022614"/>
    </source>
</evidence>
<keyword evidence="3" id="KW-0677">Repeat</keyword>
<evidence type="ECO:0000256" key="4">
    <source>
        <dbReference type="SAM" id="SignalP"/>
    </source>
</evidence>
<accession>A0ABY0L9C1</accession>
<dbReference type="PANTHER" id="PTHR47566:SF1">
    <property type="entry name" value="PROTEIN NUD1"/>
    <property type="match status" value="1"/>
</dbReference>
<sequence length="1097" mass="120947">MKSKLLLLLLLANFSFYAQTNLVPNGDFETWSVSSKPDNWFQYFSGYISKSTVAQNGSSSINMMVASGTFNFINTEYFPVTAGKTYIVTMYHKLAKGTFSSVDFSLQHKPGTFKEIIIQKSDVVFSSTEWRKIEFEYTPTVSENVEVDIWTTGSLNSEILVDNVSVIDKYTSIPDINFENKLIDLGIDTGTADGKVLTSSISSVTSLDVSRSSISDLTGIENFTSLQTLIASRNSLTSVNLSKNTKLTYLDLGTNQLTALDLNTNTALDNLDCQKNKLAALDISNNTSLTRLNCSSNVLTSLNVTANTLLTELATNSNKITSLNIDNNVALQSINCGGNLLTTLNVDKNLALKSLWCGSNKLTSLNINKNLELSDLNCGINELTSLDVSNNKKLISLVCHQNKIKSLDVSQNILLEQLMCHYNELTSIDVWHNPELYMLNCHFNKITDLDISKNPKITEISCNDNNLTYLNLKNGNNNNFELFYTTFINNPNLTCIQVDNVIYANTNWSDKKDAGASFNVVCGNYTLIPDINFENRLIALGYDSGIPNGKVLTANISNITSLNVSSKSISDLTGIQDFTSLTTLNCAKNSLASLDLSNNKNLKTLYCEQNLLTTLNLSNNTSLITLQCSNNKLQNVNISKNLALKNLYCVNNQLTNIDVSNNTLLEQFYCFGNQLTSLNVTKNLNLLGLECGLNKLTTLDVSKNTLMYYLECYSNQLTSLDVTKNSALFHLNFFNNQLTSIDLSDNILLKELYCSNNQLKSLDVSKNNALTNLDCKNNKLTALNLKNGNNALLATIDLNFKQNPDLTCIQVDNVTYSNTNWPTAKDATASFSENCDNISIPDSRFEQKLIDLGIDTDGLNGKITIANASSVTSLDLSNSNIKNLTGIEYFTSLTTLDISNNQITSLDVSNNLLLETLNASSNQLTTLDLSKNTRLRIVYVVNNPLVYLNLRNGNNANFILPSNTGKKSASALYTTFLGLTSLSCIQVDDENYSNVNWSNIKESTTTYSNTCKSLGIDKSEFSQVIVYPNPTKGEININNIALDKATVYNSLGQLVKSFTLNNANTDNTINLSGLPKGIYYIYLINGDVASAKKVIIE</sequence>
<feature type="domain" description="Secretion system C-terminal sorting" evidence="5">
    <location>
        <begin position="1026"/>
        <end position="1096"/>
    </location>
</feature>
<dbReference type="Gene3D" id="2.60.120.260">
    <property type="entry name" value="Galactose-binding domain-like"/>
    <property type="match status" value="1"/>
</dbReference>
<dbReference type="PANTHER" id="PTHR47566">
    <property type="match status" value="1"/>
</dbReference>
<dbReference type="SUPFAM" id="SSF49785">
    <property type="entry name" value="Galactose-binding domain-like"/>
    <property type="match status" value="1"/>
</dbReference>
<evidence type="ECO:0000256" key="2">
    <source>
        <dbReference type="ARBA" id="ARBA00022729"/>
    </source>
</evidence>
<dbReference type="InterPro" id="IPR052574">
    <property type="entry name" value="CDIRP"/>
</dbReference>